<dbReference type="OrthoDB" id="514484at2"/>
<dbReference type="EMBL" id="LMTZ01000146">
    <property type="protein sequence ID" value="KST62978.1"/>
    <property type="molecule type" value="Genomic_DNA"/>
</dbReference>
<dbReference type="RefSeq" id="WP_027841691.1">
    <property type="nucleotide sequence ID" value="NZ_LMTZ01000146.1"/>
</dbReference>
<reference evidence="1 2" key="1">
    <citation type="journal article" date="2015" name="Genome Announc.">
        <title>Draft Genome of the Euendolithic (true boring) Cyanobacterium Mastigocoleus testarum strain BC008.</title>
        <authorList>
            <person name="Guida B.S."/>
            <person name="Garcia-Pichel F."/>
        </authorList>
    </citation>
    <scope>NUCLEOTIDE SEQUENCE [LARGE SCALE GENOMIC DNA]</scope>
    <source>
        <strain evidence="1 2">BC008</strain>
    </source>
</reference>
<name>A0A0V7ZES0_9CYAN</name>
<protein>
    <submittedName>
        <fullName evidence="1">Uncharacterized protein</fullName>
    </submittedName>
</protein>
<gene>
    <name evidence="1" type="ORF">BC008_11720</name>
</gene>
<organism evidence="1 2">
    <name type="scientific">Mastigocoleus testarum BC008</name>
    <dbReference type="NCBI Taxonomy" id="371196"/>
    <lineage>
        <taxon>Bacteria</taxon>
        <taxon>Bacillati</taxon>
        <taxon>Cyanobacteriota</taxon>
        <taxon>Cyanophyceae</taxon>
        <taxon>Nostocales</taxon>
        <taxon>Hapalosiphonaceae</taxon>
        <taxon>Mastigocoleus</taxon>
    </lineage>
</organism>
<evidence type="ECO:0000313" key="2">
    <source>
        <dbReference type="Proteomes" id="UP000053372"/>
    </source>
</evidence>
<proteinExistence type="predicted"/>
<dbReference type="Proteomes" id="UP000053372">
    <property type="component" value="Unassembled WGS sequence"/>
</dbReference>
<keyword evidence="2" id="KW-1185">Reference proteome</keyword>
<accession>A0A0V7ZES0</accession>
<comment type="caution">
    <text evidence="1">The sequence shown here is derived from an EMBL/GenBank/DDBJ whole genome shotgun (WGS) entry which is preliminary data.</text>
</comment>
<sequence length="82" mass="9773">MTFMQVVLEFLLQKFPWWGVCHFQFDPQTRTIYIHCQNPDKRALILKDAQMLANLDIGIKRFIVVHPSYSDITIPHIPRKMM</sequence>
<dbReference type="AlphaFoldDB" id="A0A0V7ZES0"/>
<evidence type="ECO:0000313" key="1">
    <source>
        <dbReference type="EMBL" id="KST62978.1"/>
    </source>
</evidence>